<evidence type="ECO:0000313" key="2">
    <source>
        <dbReference type="EMBL" id="ASG67030.1"/>
    </source>
</evidence>
<keyword evidence="1" id="KW-1133">Transmembrane helix</keyword>
<proteinExistence type="predicted"/>
<feature type="transmembrane region" description="Helical" evidence="1">
    <location>
        <begin position="7"/>
        <end position="40"/>
    </location>
</feature>
<gene>
    <name evidence="2" type="ORF">CDV26_00275</name>
</gene>
<organism evidence="2 3">
    <name type="scientific">Francisella halioticida</name>
    <dbReference type="NCBI Taxonomy" id="549298"/>
    <lineage>
        <taxon>Bacteria</taxon>
        <taxon>Pseudomonadati</taxon>
        <taxon>Pseudomonadota</taxon>
        <taxon>Gammaproteobacteria</taxon>
        <taxon>Thiotrichales</taxon>
        <taxon>Francisellaceae</taxon>
        <taxon>Francisella</taxon>
    </lineage>
</organism>
<sequence length="132" mass="14526">MRKTIRLIILSIFTVYCLNSCILTAVLVGSAIVAGGAVYYVKGDYVIEIPRDLRTVYNATIKAIQVNRKYSLKNQTYTGKSAKVEASEAGSDISIELTSIKSRTTEIKIRYGTLGDEKKSANLANEITKNIN</sequence>
<name>A0ABN5B026_9GAMM</name>
<reference evidence="2 3" key="1">
    <citation type="submission" date="2017-06" db="EMBL/GenBank/DDBJ databases">
        <title>Complete genome of Francisella halioticida.</title>
        <authorList>
            <person name="Sjodin A."/>
        </authorList>
    </citation>
    <scope>NUCLEOTIDE SEQUENCE [LARGE SCALE GENOMIC DNA]</scope>
    <source>
        <strain evidence="2 3">DSM 23729</strain>
    </source>
</reference>
<dbReference type="Proteomes" id="UP000249910">
    <property type="component" value="Chromosome"/>
</dbReference>
<evidence type="ECO:0000313" key="3">
    <source>
        <dbReference type="Proteomes" id="UP000249910"/>
    </source>
</evidence>
<evidence type="ECO:0000256" key="1">
    <source>
        <dbReference type="SAM" id="Phobius"/>
    </source>
</evidence>
<dbReference type="RefSeq" id="WP_088771595.1">
    <property type="nucleotide sequence ID" value="NZ_AP023082.1"/>
</dbReference>
<keyword evidence="1" id="KW-0812">Transmembrane</keyword>
<keyword evidence="3" id="KW-1185">Reference proteome</keyword>
<dbReference type="Pfam" id="PF12092">
    <property type="entry name" value="DUF3568"/>
    <property type="match status" value="1"/>
</dbReference>
<dbReference type="InterPro" id="IPR021952">
    <property type="entry name" value="Flpp3-like"/>
</dbReference>
<accession>A0ABN5B026</accession>
<protein>
    <recommendedName>
        <fullName evidence="4">DUF3568 domain-containing protein</fullName>
    </recommendedName>
</protein>
<dbReference type="EMBL" id="CP022132">
    <property type="protein sequence ID" value="ASG67030.1"/>
    <property type="molecule type" value="Genomic_DNA"/>
</dbReference>
<evidence type="ECO:0008006" key="4">
    <source>
        <dbReference type="Google" id="ProtNLM"/>
    </source>
</evidence>
<keyword evidence="1" id="KW-0472">Membrane</keyword>